<evidence type="ECO:0000313" key="1">
    <source>
        <dbReference type="EMBL" id="CDL80995.1"/>
    </source>
</evidence>
<name>W1IUX0_9GAMM</name>
<sequence length="96" mass="11041">MINKTKVVQFRATPKSHEKLEQLKTRLKEKGVKPRIELILNTILENVTLADFDKSTKALVETSSVKTRLLKMFKDGRITQEMLDTLLKNAESNEVQ</sequence>
<gene>
    <name evidence="1" type="ORF">XSR1_100045</name>
</gene>
<protein>
    <submittedName>
        <fullName evidence="1">Uncharacterized protein</fullName>
    </submittedName>
</protein>
<reference evidence="1" key="1">
    <citation type="submission" date="2013-11" db="EMBL/GenBank/DDBJ databases">
        <title>Draft genome sequence and annotation of the entomopathogenic bacteria, Xenorhabdus cabanillasi strain JM26 and Xenorhabdus szentirmai strain DSM 16338.</title>
        <authorList>
            <person name="Gualtieri M."/>
            <person name="Ogier J.C."/>
            <person name="Pages S."/>
            <person name="Givaudan A."/>
            <person name="Gaudriault S."/>
        </authorList>
    </citation>
    <scope>NUCLEOTIDE SEQUENCE [LARGE SCALE GENOMIC DNA]</scope>
    <source>
        <strain evidence="1">DSM 16338</strain>
    </source>
</reference>
<dbReference type="EMBL" id="CBXF010000002">
    <property type="protein sequence ID" value="CDL80995.1"/>
    <property type="molecule type" value="Genomic_DNA"/>
</dbReference>
<dbReference type="AlphaFoldDB" id="W1IUX0"/>
<dbReference type="Proteomes" id="UP000019202">
    <property type="component" value="Unassembled WGS sequence"/>
</dbReference>
<dbReference type="RefSeq" id="WP_038234237.1">
    <property type="nucleotide sequence ID" value="NZ_CAWLWS010000002.1"/>
</dbReference>
<keyword evidence="2" id="KW-1185">Reference proteome</keyword>
<dbReference type="STRING" id="1427518.XSR1_100045"/>
<comment type="caution">
    <text evidence="1">The sequence shown here is derived from an EMBL/GenBank/DDBJ whole genome shotgun (WGS) entry which is preliminary data.</text>
</comment>
<accession>W1IUX0</accession>
<evidence type="ECO:0000313" key="2">
    <source>
        <dbReference type="Proteomes" id="UP000019202"/>
    </source>
</evidence>
<proteinExistence type="predicted"/>
<dbReference type="OrthoDB" id="6447279at2"/>
<organism evidence="1 2">
    <name type="scientific">Xenorhabdus szentirmaii DSM 16338</name>
    <dbReference type="NCBI Taxonomy" id="1427518"/>
    <lineage>
        <taxon>Bacteria</taxon>
        <taxon>Pseudomonadati</taxon>
        <taxon>Pseudomonadota</taxon>
        <taxon>Gammaproteobacteria</taxon>
        <taxon>Enterobacterales</taxon>
        <taxon>Morganellaceae</taxon>
        <taxon>Xenorhabdus</taxon>
    </lineage>
</organism>